<keyword evidence="1" id="KW-0560">Oxidoreductase</keyword>
<evidence type="ECO:0000256" key="1">
    <source>
        <dbReference type="ARBA" id="ARBA00023002"/>
    </source>
</evidence>
<protein>
    <submittedName>
        <fullName evidence="3">Unannotated protein</fullName>
    </submittedName>
</protein>
<evidence type="ECO:0000313" key="3">
    <source>
        <dbReference type="EMBL" id="CAB4905415.1"/>
    </source>
</evidence>
<organism evidence="3">
    <name type="scientific">freshwater metagenome</name>
    <dbReference type="NCBI Taxonomy" id="449393"/>
    <lineage>
        <taxon>unclassified sequences</taxon>
        <taxon>metagenomes</taxon>
        <taxon>ecological metagenomes</taxon>
    </lineage>
</organism>
<proteinExistence type="predicted"/>
<gene>
    <name evidence="3" type="ORF">UFOPK3609_00511</name>
</gene>
<dbReference type="AlphaFoldDB" id="A0A6J7GKL6"/>
<reference evidence="3" key="1">
    <citation type="submission" date="2020-05" db="EMBL/GenBank/DDBJ databases">
        <authorList>
            <person name="Chiriac C."/>
            <person name="Salcher M."/>
            <person name="Ghai R."/>
            <person name="Kavagutti S V."/>
        </authorList>
    </citation>
    <scope>NUCLEOTIDE SEQUENCE</scope>
</reference>
<dbReference type="EMBL" id="CAFBMQ010000052">
    <property type="protein sequence ID" value="CAB4905415.1"/>
    <property type="molecule type" value="Genomic_DNA"/>
</dbReference>
<dbReference type="Gene3D" id="3.60.130.10">
    <property type="entry name" value="Clavaminate synthase-like"/>
    <property type="match status" value="1"/>
</dbReference>
<dbReference type="SUPFAM" id="SSF51197">
    <property type="entry name" value="Clavaminate synthase-like"/>
    <property type="match status" value="1"/>
</dbReference>
<evidence type="ECO:0000256" key="2">
    <source>
        <dbReference type="SAM" id="MobiDB-lite"/>
    </source>
</evidence>
<dbReference type="GO" id="GO:0016491">
    <property type="term" value="F:oxidoreductase activity"/>
    <property type="evidence" value="ECO:0007669"/>
    <property type="project" value="UniProtKB-KW"/>
</dbReference>
<feature type="region of interest" description="Disordered" evidence="2">
    <location>
        <begin position="37"/>
        <end position="58"/>
    </location>
</feature>
<sequence>MLHDRTSFVDWPEPERRRHLLRLWLRRDVGRPIVDGFGKNSVVQGRDSDRTGKEDAERVSHIAKAVVPDMDWGM</sequence>
<accession>A0A6J7GKL6</accession>
<dbReference type="InterPro" id="IPR042098">
    <property type="entry name" value="TauD-like_sf"/>
</dbReference>
<name>A0A6J7GKL6_9ZZZZ</name>
<feature type="compositionally biased region" description="Basic and acidic residues" evidence="2">
    <location>
        <begin position="46"/>
        <end position="58"/>
    </location>
</feature>